<accession>A0A6G0YNY7</accession>
<dbReference type="GO" id="GO:0003676">
    <property type="term" value="F:nucleic acid binding"/>
    <property type="evidence" value="ECO:0007669"/>
    <property type="project" value="InterPro"/>
</dbReference>
<dbReference type="SUPFAM" id="SSF53098">
    <property type="entry name" value="Ribonuclease H-like"/>
    <property type="match status" value="1"/>
</dbReference>
<keyword evidence="2" id="KW-1185">Reference proteome</keyword>
<dbReference type="Proteomes" id="UP000478052">
    <property type="component" value="Unassembled WGS sequence"/>
</dbReference>
<evidence type="ECO:0000313" key="2">
    <source>
        <dbReference type="Proteomes" id="UP000478052"/>
    </source>
</evidence>
<dbReference type="OrthoDB" id="10038074at2759"/>
<dbReference type="InterPro" id="IPR036397">
    <property type="entry name" value="RNaseH_sf"/>
</dbReference>
<comment type="caution">
    <text evidence="1">The sequence shown here is derived from an EMBL/GenBank/DDBJ whole genome shotgun (WGS) entry which is preliminary data.</text>
</comment>
<reference evidence="1 2" key="1">
    <citation type="submission" date="2019-08" db="EMBL/GenBank/DDBJ databases">
        <title>Whole genome of Aphis craccivora.</title>
        <authorList>
            <person name="Voronova N.V."/>
            <person name="Shulinski R.S."/>
            <person name="Bandarenka Y.V."/>
            <person name="Zhorov D.G."/>
            <person name="Warner D."/>
        </authorList>
    </citation>
    <scope>NUCLEOTIDE SEQUENCE [LARGE SCALE GENOMIC DNA]</scope>
    <source>
        <strain evidence="1">180601</strain>
        <tissue evidence="1">Whole Body</tissue>
    </source>
</reference>
<protein>
    <submittedName>
        <fullName evidence="1">KRAB-A domain-containing protein 2-like</fullName>
    </submittedName>
</protein>
<dbReference type="AlphaFoldDB" id="A0A6G0YNY7"/>
<name>A0A6G0YNY7_APHCR</name>
<organism evidence="1 2">
    <name type="scientific">Aphis craccivora</name>
    <name type="common">Cowpea aphid</name>
    <dbReference type="NCBI Taxonomy" id="307492"/>
    <lineage>
        <taxon>Eukaryota</taxon>
        <taxon>Metazoa</taxon>
        <taxon>Ecdysozoa</taxon>
        <taxon>Arthropoda</taxon>
        <taxon>Hexapoda</taxon>
        <taxon>Insecta</taxon>
        <taxon>Pterygota</taxon>
        <taxon>Neoptera</taxon>
        <taxon>Paraneoptera</taxon>
        <taxon>Hemiptera</taxon>
        <taxon>Sternorrhyncha</taxon>
        <taxon>Aphidomorpha</taxon>
        <taxon>Aphidoidea</taxon>
        <taxon>Aphididae</taxon>
        <taxon>Aphidini</taxon>
        <taxon>Aphis</taxon>
        <taxon>Aphis</taxon>
    </lineage>
</organism>
<sequence length="159" mass="18198">MPHVTLTQPVSTAILSYLFQLYENQDVGENCIKNVIQIGQFYKPETITSYLNFYESCERKGNTAKKGLMVKPIISSEMNSRCQIDFIDMQAQPDGDYKFICVYQDHLTKFIILRPLKHKSAKAVANDLKIVHGKPRHSQSQGSVERANQDIENMLATWL</sequence>
<dbReference type="InterPro" id="IPR012337">
    <property type="entry name" value="RNaseH-like_sf"/>
</dbReference>
<dbReference type="Gene3D" id="3.30.420.10">
    <property type="entry name" value="Ribonuclease H-like superfamily/Ribonuclease H"/>
    <property type="match status" value="1"/>
</dbReference>
<gene>
    <name evidence="1" type="ORF">FWK35_00012418</name>
</gene>
<evidence type="ECO:0000313" key="1">
    <source>
        <dbReference type="EMBL" id="KAF0759130.1"/>
    </source>
</evidence>
<dbReference type="EMBL" id="VUJU01003100">
    <property type="protein sequence ID" value="KAF0759130.1"/>
    <property type="molecule type" value="Genomic_DNA"/>
</dbReference>
<proteinExistence type="predicted"/>